<evidence type="ECO:0000256" key="1">
    <source>
        <dbReference type="SAM" id="Phobius"/>
    </source>
</evidence>
<dbReference type="AlphaFoldDB" id="A0A8J8Q2D6"/>
<keyword evidence="1" id="KW-1133">Transmembrane helix</keyword>
<dbReference type="Proteomes" id="UP000766904">
    <property type="component" value="Unassembled WGS sequence"/>
</dbReference>
<dbReference type="EMBL" id="PHNJ01000008">
    <property type="protein sequence ID" value="TYL37654.1"/>
    <property type="molecule type" value="Genomic_DNA"/>
</dbReference>
<evidence type="ECO:0000313" key="2">
    <source>
        <dbReference type="EMBL" id="TYL37654.1"/>
    </source>
</evidence>
<dbReference type="OrthoDB" id="307593at2157"/>
<feature type="transmembrane region" description="Helical" evidence="1">
    <location>
        <begin position="33"/>
        <end position="54"/>
    </location>
</feature>
<sequence>MYSKHHAAVSLVVSAAFVSVLEPVEVGGTTVPGLAVVVYGTALGVFIDLDHFLIARFKTGTWNALRFCFVNPLAAFTEQDRIFSRGDVGALTRLLSHLLLTGILVPALALTSLPLGVVTAAVLYAHIVTDVAWDIQRLRGTDLHTDDQAQSL</sequence>
<reference evidence="2" key="1">
    <citation type="submission" date="2017-11" db="EMBL/GenBank/DDBJ databases">
        <authorList>
            <person name="Kajale S.C."/>
            <person name="Sharma A."/>
        </authorList>
    </citation>
    <scope>NUCLEOTIDE SEQUENCE</scope>
    <source>
        <strain evidence="2">LS1_42</strain>
    </source>
</reference>
<name>A0A8J8Q2D6_9EURY</name>
<keyword evidence="1" id="KW-0812">Transmembrane</keyword>
<proteinExistence type="predicted"/>
<protein>
    <submittedName>
        <fullName evidence="2">Uncharacterized protein</fullName>
    </submittedName>
</protein>
<evidence type="ECO:0000313" key="3">
    <source>
        <dbReference type="Proteomes" id="UP000766904"/>
    </source>
</evidence>
<keyword evidence="1" id="KW-0472">Membrane</keyword>
<gene>
    <name evidence="2" type="ORF">CV102_15040</name>
</gene>
<organism evidence="2 3">
    <name type="scientific">Natronococcus pandeyae</name>
    <dbReference type="NCBI Taxonomy" id="2055836"/>
    <lineage>
        <taxon>Archaea</taxon>
        <taxon>Methanobacteriati</taxon>
        <taxon>Methanobacteriota</taxon>
        <taxon>Stenosarchaea group</taxon>
        <taxon>Halobacteria</taxon>
        <taxon>Halobacteriales</taxon>
        <taxon>Natrialbaceae</taxon>
        <taxon>Natronococcus</taxon>
    </lineage>
</organism>
<comment type="caution">
    <text evidence="2">The sequence shown here is derived from an EMBL/GenBank/DDBJ whole genome shotgun (WGS) entry which is preliminary data.</text>
</comment>
<accession>A0A8J8Q2D6</accession>
<keyword evidence="3" id="KW-1185">Reference proteome</keyword>